<dbReference type="Gene3D" id="3.90.79.10">
    <property type="entry name" value="Nucleoside Triphosphate Pyrophosphohydrolase"/>
    <property type="match status" value="1"/>
</dbReference>
<evidence type="ECO:0000313" key="2">
    <source>
        <dbReference type="EMBL" id="SHF30980.1"/>
    </source>
</evidence>
<accession>A0A1M5AL08</accession>
<dbReference type="SUPFAM" id="SSF55811">
    <property type="entry name" value="Nudix"/>
    <property type="match status" value="1"/>
</dbReference>
<dbReference type="GO" id="GO:0016787">
    <property type="term" value="F:hydrolase activity"/>
    <property type="evidence" value="ECO:0007669"/>
    <property type="project" value="UniProtKB-KW"/>
</dbReference>
<keyword evidence="2" id="KW-0378">Hydrolase</keyword>
<dbReference type="InterPro" id="IPR015797">
    <property type="entry name" value="NUDIX_hydrolase-like_dom_sf"/>
</dbReference>
<dbReference type="PROSITE" id="PS51462">
    <property type="entry name" value="NUDIX"/>
    <property type="match status" value="1"/>
</dbReference>
<evidence type="ECO:0000259" key="1">
    <source>
        <dbReference type="PROSITE" id="PS51462"/>
    </source>
</evidence>
<organism evidence="2 3">
    <name type="scientific">Fodinibius roseus</name>
    <dbReference type="NCBI Taxonomy" id="1194090"/>
    <lineage>
        <taxon>Bacteria</taxon>
        <taxon>Pseudomonadati</taxon>
        <taxon>Balneolota</taxon>
        <taxon>Balneolia</taxon>
        <taxon>Balneolales</taxon>
        <taxon>Balneolaceae</taxon>
        <taxon>Fodinibius</taxon>
    </lineage>
</organism>
<gene>
    <name evidence="2" type="ORF">SAMN05443144_107107</name>
</gene>
<proteinExistence type="predicted"/>
<dbReference type="EMBL" id="FQUS01000007">
    <property type="protein sequence ID" value="SHF30980.1"/>
    <property type="molecule type" value="Genomic_DNA"/>
</dbReference>
<dbReference type="STRING" id="1194090.SAMN05443144_107107"/>
<dbReference type="InterPro" id="IPR000086">
    <property type="entry name" value="NUDIX_hydrolase_dom"/>
</dbReference>
<reference evidence="2 3" key="1">
    <citation type="submission" date="2016-11" db="EMBL/GenBank/DDBJ databases">
        <authorList>
            <person name="Jaros S."/>
            <person name="Januszkiewicz K."/>
            <person name="Wedrychowicz H."/>
        </authorList>
    </citation>
    <scope>NUCLEOTIDE SEQUENCE [LARGE SCALE GENOMIC DNA]</scope>
    <source>
        <strain evidence="2 3">DSM 21986</strain>
    </source>
</reference>
<keyword evidence="3" id="KW-1185">Reference proteome</keyword>
<feature type="domain" description="Nudix hydrolase" evidence="1">
    <location>
        <begin position="49"/>
        <end position="198"/>
    </location>
</feature>
<dbReference type="Pfam" id="PF00293">
    <property type="entry name" value="NUDIX"/>
    <property type="match status" value="1"/>
</dbReference>
<name>A0A1M5AL08_9BACT</name>
<dbReference type="Proteomes" id="UP000184041">
    <property type="component" value="Unassembled WGS sequence"/>
</dbReference>
<protein>
    <submittedName>
        <fullName evidence="2">Predicted NTP pyrophosphohydrolase, NUDIX family</fullName>
    </submittedName>
</protein>
<evidence type="ECO:0000313" key="3">
    <source>
        <dbReference type="Proteomes" id="UP000184041"/>
    </source>
</evidence>
<dbReference type="AlphaFoldDB" id="A0A1M5AL08"/>
<sequence length="206" mass="23878">MLLPGWLVLRLANYTSADMQQGQPASTIERLVNHAHFTLTLNLNQLTRMSRTSAGILLFRRKPHLQLLLTHPGSPMWQDKDEGGWIIPTGRVRAGENPLDRARQELEEVFGFIPDGNYLELGSVTEEETGESIQMWAVEYDLPEGFTFEPFWFEMEWPPDSGQFESFPEMDRIEYFNPFEARKKILPSQRAFISRVIDVCSRTERE</sequence>